<keyword evidence="1" id="KW-1133">Transmembrane helix</keyword>
<evidence type="ECO:0000313" key="3">
    <source>
        <dbReference type="EMBL" id="MFD1432085.1"/>
    </source>
</evidence>
<comment type="caution">
    <text evidence="3">The sequence shown here is derived from an EMBL/GenBank/DDBJ whole genome shotgun (WGS) entry which is preliminary data.</text>
</comment>
<dbReference type="EMBL" id="JBHTOG010000022">
    <property type="protein sequence ID" value="MFD1432085.1"/>
    <property type="molecule type" value="Genomic_DNA"/>
</dbReference>
<keyword evidence="1" id="KW-0472">Membrane</keyword>
<keyword evidence="1" id="KW-0812">Transmembrane</keyword>
<sequence>MDFRRIEWIFLMVFIGLNIFLGISFFQSQQVDLATSTTDTADLLADMGRDGIKLPKLATTTPTGGYLASQPNTALSQRKDQLIGQYTTVSGTAPETLHSTLRGDVVIKEKDAATQLKKWLASGENAIDGDEYVYAEGLSSKDTYIFVQKRDGDELYDRRAEIVCTVKNERLISYTQTYIDKLTVLRSDVALASAQDAVITLYRDNELANNATVTWTKLAYTYMLDAKGSTVFVPAWFVGVETQGAKSLTVKKVNAISKTVITTRTEEQ</sequence>
<name>A0ABW4CMH0_9LACO</name>
<evidence type="ECO:0000256" key="1">
    <source>
        <dbReference type="SAM" id="Phobius"/>
    </source>
</evidence>
<dbReference type="Pfam" id="PF09648">
    <property type="entry name" value="YycI"/>
    <property type="match status" value="1"/>
</dbReference>
<dbReference type="Proteomes" id="UP001597192">
    <property type="component" value="Unassembled WGS sequence"/>
</dbReference>
<gene>
    <name evidence="3" type="ORF">ACFQ47_05240</name>
</gene>
<reference evidence="4" key="1">
    <citation type="journal article" date="2019" name="Int. J. Syst. Evol. Microbiol.">
        <title>The Global Catalogue of Microorganisms (GCM) 10K type strain sequencing project: providing services to taxonomists for standard genome sequencing and annotation.</title>
        <authorList>
            <consortium name="The Broad Institute Genomics Platform"/>
            <consortium name="The Broad Institute Genome Sequencing Center for Infectious Disease"/>
            <person name="Wu L."/>
            <person name="Ma J."/>
        </authorList>
    </citation>
    <scope>NUCLEOTIDE SEQUENCE [LARGE SCALE GENOMIC DNA]</scope>
    <source>
        <strain evidence="4">CCM 8947</strain>
    </source>
</reference>
<dbReference type="InterPro" id="IPR018604">
    <property type="entry name" value="YycI-like"/>
</dbReference>
<evidence type="ECO:0000313" key="4">
    <source>
        <dbReference type="Proteomes" id="UP001597192"/>
    </source>
</evidence>
<proteinExistence type="predicted"/>
<feature type="domain" description="Regulatory protein YycH-like" evidence="2">
    <location>
        <begin position="35"/>
        <end position="256"/>
    </location>
</feature>
<accession>A0ABW4CMH0</accession>
<dbReference type="RefSeq" id="WP_125696315.1">
    <property type="nucleotide sequence ID" value="NZ_JBHTOG010000022.1"/>
</dbReference>
<protein>
    <submittedName>
        <fullName evidence="3">Two-component system regulatory protein YycI</fullName>
    </submittedName>
</protein>
<dbReference type="Gene3D" id="2.40.128.690">
    <property type="entry name" value="YycH protein, domain 3-like"/>
    <property type="match status" value="1"/>
</dbReference>
<keyword evidence="4" id="KW-1185">Reference proteome</keyword>
<organism evidence="3 4">
    <name type="scientific">Lacticaseibacillus yichunensis</name>
    <dbReference type="NCBI Taxonomy" id="2486015"/>
    <lineage>
        <taxon>Bacteria</taxon>
        <taxon>Bacillati</taxon>
        <taxon>Bacillota</taxon>
        <taxon>Bacilli</taxon>
        <taxon>Lactobacillales</taxon>
        <taxon>Lactobacillaceae</taxon>
        <taxon>Lacticaseibacillus</taxon>
    </lineage>
</organism>
<evidence type="ECO:0000259" key="2">
    <source>
        <dbReference type="Pfam" id="PF09648"/>
    </source>
</evidence>
<feature type="transmembrane region" description="Helical" evidence="1">
    <location>
        <begin position="7"/>
        <end position="26"/>
    </location>
</feature>